<dbReference type="PROSITE" id="PS51186">
    <property type="entry name" value="GNAT"/>
    <property type="match status" value="1"/>
</dbReference>
<gene>
    <name evidence="4" type="ORF">SAMN06295885_0553</name>
</gene>
<sequence>MTAVELRDAVAPDLDAIMAIEESEFTSDAWSRTMMAEEIRSRHTRYIVAERAGELVGYAGLLCPVGAHEGDVQTIAVLASARGAGLGRRLLRELLATARERGAREVFLEVRADNPVAQSLYASEGFEEIGVRPAYYQPDGVDALVMRLDLRDAAGPTRSSEETP</sequence>
<reference evidence="5" key="1">
    <citation type="submission" date="2017-04" db="EMBL/GenBank/DDBJ databases">
        <authorList>
            <person name="Varghese N."/>
            <person name="Submissions S."/>
        </authorList>
    </citation>
    <scope>NUCLEOTIDE SEQUENCE [LARGE SCALE GENOMIC DNA]</scope>
    <source>
        <strain evidence="5">VKM Ac-2121</strain>
    </source>
</reference>
<dbReference type="Pfam" id="PF00583">
    <property type="entry name" value="Acetyltransf_1"/>
    <property type="match status" value="1"/>
</dbReference>
<dbReference type="InterPro" id="IPR000182">
    <property type="entry name" value="GNAT_dom"/>
</dbReference>
<dbReference type="InterPro" id="IPR006464">
    <property type="entry name" value="AcTrfase_RimI/Ard1"/>
</dbReference>
<dbReference type="PANTHER" id="PTHR43877">
    <property type="entry name" value="AMINOALKYLPHOSPHONATE N-ACETYLTRANSFERASE-RELATED-RELATED"/>
    <property type="match status" value="1"/>
</dbReference>
<evidence type="ECO:0000256" key="1">
    <source>
        <dbReference type="ARBA" id="ARBA00022679"/>
    </source>
</evidence>
<dbReference type="OrthoDB" id="529907at2"/>
<keyword evidence="1 4" id="KW-0808">Transferase</keyword>
<dbReference type="STRING" id="1891671.SAMN06295885_0553"/>
<proteinExistence type="predicted"/>
<dbReference type="EMBL" id="FXBM01000001">
    <property type="protein sequence ID" value="SMH31185.1"/>
    <property type="molecule type" value="Genomic_DNA"/>
</dbReference>
<protein>
    <submittedName>
        <fullName evidence="4">[SSU ribosomal protein S18P]-alanine acetyltransferase</fullName>
    </submittedName>
</protein>
<keyword evidence="4" id="KW-0687">Ribonucleoprotein</keyword>
<dbReference type="GO" id="GO:0008080">
    <property type="term" value="F:N-acetyltransferase activity"/>
    <property type="evidence" value="ECO:0007669"/>
    <property type="project" value="InterPro"/>
</dbReference>
<name>A0A1X7N3Y6_9MICO</name>
<dbReference type="RefSeq" id="WP_085475056.1">
    <property type="nucleotide sequence ID" value="NZ_FXBM01000001.1"/>
</dbReference>
<keyword evidence="4" id="KW-0689">Ribosomal protein</keyword>
<feature type="domain" description="N-acetyltransferase" evidence="3">
    <location>
        <begin position="4"/>
        <end position="151"/>
    </location>
</feature>
<keyword evidence="2" id="KW-0012">Acyltransferase</keyword>
<keyword evidence="5" id="KW-1185">Reference proteome</keyword>
<dbReference type="AlphaFoldDB" id="A0A1X7N3Y6"/>
<dbReference type="SUPFAM" id="SSF55729">
    <property type="entry name" value="Acyl-CoA N-acyltransferases (Nat)"/>
    <property type="match status" value="1"/>
</dbReference>
<dbReference type="InterPro" id="IPR050832">
    <property type="entry name" value="Bact_Acetyltransf"/>
</dbReference>
<dbReference type="NCBIfam" id="TIGR01575">
    <property type="entry name" value="rimI"/>
    <property type="match status" value="1"/>
</dbReference>
<evidence type="ECO:0000256" key="2">
    <source>
        <dbReference type="ARBA" id="ARBA00023315"/>
    </source>
</evidence>
<evidence type="ECO:0000313" key="5">
    <source>
        <dbReference type="Proteomes" id="UP000193711"/>
    </source>
</evidence>
<evidence type="ECO:0000259" key="3">
    <source>
        <dbReference type="PROSITE" id="PS51186"/>
    </source>
</evidence>
<evidence type="ECO:0000313" key="4">
    <source>
        <dbReference type="EMBL" id="SMH31185.1"/>
    </source>
</evidence>
<dbReference type="Proteomes" id="UP000193711">
    <property type="component" value="Unassembled WGS sequence"/>
</dbReference>
<dbReference type="InterPro" id="IPR016181">
    <property type="entry name" value="Acyl_CoA_acyltransferase"/>
</dbReference>
<dbReference type="GO" id="GO:0005840">
    <property type="term" value="C:ribosome"/>
    <property type="evidence" value="ECO:0007669"/>
    <property type="project" value="UniProtKB-KW"/>
</dbReference>
<dbReference type="Gene3D" id="3.40.630.30">
    <property type="match status" value="1"/>
</dbReference>
<organism evidence="4 5">
    <name type="scientific">Rathayibacter oskolensis</name>
    <dbReference type="NCBI Taxonomy" id="1891671"/>
    <lineage>
        <taxon>Bacteria</taxon>
        <taxon>Bacillati</taxon>
        <taxon>Actinomycetota</taxon>
        <taxon>Actinomycetes</taxon>
        <taxon>Micrococcales</taxon>
        <taxon>Microbacteriaceae</taxon>
        <taxon>Rathayibacter</taxon>
    </lineage>
</organism>
<accession>A0A1X7N3Y6</accession>